<protein>
    <submittedName>
        <fullName evidence="1">Uncharacterized protein</fullName>
    </submittedName>
</protein>
<sequence>MLLPNHPLPLLSNPPLENPQRPTGKHPRLPENAWRPPHHRLPPPLVTLPAHFSNPIHHQHLKMRIVFPYGKKRVPQPHQSQLPLRTFDFMAPFALNGAISSTQNGLLHPSLVGFCGSDICVGCEDIRAVVHKRE</sequence>
<accession>A0ACB9DIH2</accession>
<organism evidence="1 2">
    <name type="scientific">Arctium lappa</name>
    <name type="common">Greater burdock</name>
    <name type="synonym">Lappa major</name>
    <dbReference type="NCBI Taxonomy" id="4217"/>
    <lineage>
        <taxon>Eukaryota</taxon>
        <taxon>Viridiplantae</taxon>
        <taxon>Streptophyta</taxon>
        <taxon>Embryophyta</taxon>
        <taxon>Tracheophyta</taxon>
        <taxon>Spermatophyta</taxon>
        <taxon>Magnoliopsida</taxon>
        <taxon>eudicotyledons</taxon>
        <taxon>Gunneridae</taxon>
        <taxon>Pentapetalae</taxon>
        <taxon>asterids</taxon>
        <taxon>campanulids</taxon>
        <taxon>Asterales</taxon>
        <taxon>Asteraceae</taxon>
        <taxon>Carduoideae</taxon>
        <taxon>Cardueae</taxon>
        <taxon>Arctiinae</taxon>
        <taxon>Arctium</taxon>
    </lineage>
</organism>
<evidence type="ECO:0000313" key="2">
    <source>
        <dbReference type="Proteomes" id="UP001055879"/>
    </source>
</evidence>
<gene>
    <name evidence="1" type="ORF">L6452_08867</name>
</gene>
<dbReference type="EMBL" id="CM042049">
    <property type="protein sequence ID" value="KAI3746434.1"/>
    <property type="molecule type" value="Genomic_DNA"/>
</dbReference>
<dbReference type="Proteomes" id="UP001055879">
    <property type="component" value="Linkage Group LG03"/>
</dbReference>
<evidence type="ECO:0000313" key="1">
    <source>
        <dbReference type="EMBL" id="KAI3746434.1"/>
    </source>
</evidence>
<comment type="caution">
    <text evidence="1">The sequence shown here is derived from an EMBL/GenBank/DDBJ whole genome shotgun (WGS) entry which is preliminary data.</text>
</comment>
<reference evidence="1 2" key="2">
    <citation type="journal article" date="2022" name="Mol. Ecol. Resour.">
        <title>The genomes of chicory, endive, great burdock and yacon provide insights into Asteraceae paleo-polyploidization history and plant inulin production.</title>
        <authorList>
            <person name="Fan W."/>
            <person name="Wang S."/>
            <person name="Wang H."/>
            <person name="Wang A."/>
            <person name="Jiang F."/>
            <person name="Liu H."/>
            <person name="Zhao H."/>
            <person name="Xu D."/>
            <person name="Zhang Y."/>
        </authorList>
    </citation>
    <scope>NUCLEOTIDE SEQUENCE [LARGE SCALE GENOMIC DNA]</scope>
    <source>
        <strain evidence="2">cv. Niubang</strain>
    </source>
</reference>
<keyword evidence="2" id="KW-1185">Reference proteome</keyword>
<proteinExistence type="predicted"/>
<reference evidence="2" key="1">
    <citation type="journal article" date="2022" name="Mol. Ecol. Resour.">
        <title>The genomes of chicory, endive, great burdock and yacon provide insights into Asteraceae palaeo-polyploidization history and plant inulin production.</title>
        <authorList>
            <person name="Fan W."/>
            <person name="Wang S."/>
            <person name="Wang H."/>
            <person name="Wang A."/>
            <person name="Jiang F."/>
            <person name="Liu H."/>
            <person name="Zhao H."/>
            <person name="Xu D."/>
            <person name="Zhang Y."/>
        </authorList>
    </citation>
    <scope>NUCLEOTIDE SEQUENCE [LARGE SCALE GENOMIC DNA]</scope>
    <source>
        <strain evidence="2">cv. Niubang</strain>
    </source>
</reference>
<name>A0ACB9DIH2_ARCLA</name>